<keyword evidence="3" id="KW-0238">DNA-binding</keyword>
<dbReference type="SUPFAM" id="SSF109715">
    <property type="entry name" value="DEK C-terminal domain"/>
    <property type="match status" value="1"/>
</dbReference>
<proteinExistence type="predicted"/>
<dbReference type="PANTHER" id="PTHR13468">
    <property type="entry name" value="DEK PROTEIN"/>
    <property type="match status" value="1"/>
</dbReference>
<dbReference type="Gene3D" id="1.10.10.60">
    <property type="entry name" value="Homeodomain-like"/>
    <property type="match status" value="1"/>
</dbReference>
<evidence type="ECO:0000313" key="7">
    <source>
        <dbReference type="EMBL" id="MED6216626.1"/>
    </source>
</evidence>
<evidence type="ECO:0000256" key="1">
    <source>
        <dbReference type="ARBA" id="ARBA00004123"/>
    </source>
</evidence>
<keyword evidence="8" id="KW-1185">Reference proteome</keyword>
<dbReference type="EMBL" id="JASCZI010271882">
    <property type="protein sequence ID" value="MED6216626.1"/>
    <property type="molecule type" value="Genomic_DNA"/>
</dbReference>
<evidence type="ECO:0000256" key="3">
    <source>
        <dbReference type="ARBA" id="ARBA00023125"/>
    </source>
</evidence>
<sequence length="490" mass="55158">MATETLDDPRPELQVPNGDPATKAESVQHEIQDEENQHDKEISDDNPEEKNHGQLEEENVDREEEEEKEEEEEEEEEEAEDEDEEGEKKENNVVTPVKSASGGRPTRERKSVERYTVSSPHKFPGFSANKNISIDKGNGTELKDIPNVAYKLSKRKVDDNLRSLHSILFGKKAKAQTLKRNIGMFSGYVWAENEEKQRAKVKERLDRCVKEKLVDFCDLLNLQINKSTLKKEELSAKLLEFLESPHATTDVLLAEKEKKKRAKKKTPRKSPGNAAENPSKKQKQSSQGKKRKQSSDSEEDDTAEPSDATNGSQEDGEDVSTPKSGSDREDEESQSDEEVNKKTSEENVNEDQSTPVKKTSSEMAAKNNDKIQKKSTASKRQKTDTESRESKQKLANKKETGKDNSSKKPNAQPTKEDMHAVVVDMLKEVDFDTATLSDIIKKLGTHFGLDLMQRKAEVKDIITNVINNMPDEENEGGDDAEDADEDEDNA</sequence>
<feature type="region of interest" description="Disordered" evidence="5">
    <location>
        <begin position="467"/>
        <end position="490"/>
    </location>
</feature>
<feature type="compositionally biased region" description="Polar residues" evidence="5">
    <location>
        <begin position="350"/>
        <end position="362"/>
    </location>
</feature>
<evidence type="ECO:0000256" key="4">
    <source>
        <dbReference type="ARBA" id="ARBA00023242"/>
    </source>
</evidence>
<feature type="compositionally biased region" description="Basic and acidic residues" evidence="5">
    <location>
        <begin position="26"/>
        <end position="55"/>
    </location>
</feature>
<keyword evidence="4" id="KW-0539">Nucleus</keyword>
<dbReference type="InterPro" id="IPR014876">
    <property type="entry name" value="DEK_C"/>
</dbReference>
<evidence type="ECO:0000259" key="6">
    <source>
        <dbReference type="PROSITE" id="PS51998"/>
    </source>
</evidence>
<feature type="region of interest" description="Disordered" evidence="5">
    <location>
        <begin position="256"/>
        <end position="419"/>
    </location>
</feature>
<keyword evidence="2" id="KW-0156">Chromatin regulator</keyword>
<dbReference type="PROSITE" id="PS51998">
    <property type="entry name" value="DEK_C"/>
    <property type="match status" value="1"/>
</dbReference>
<feature type="domain" description="DEK-C" evidence="6">
    <location>
        <begin position="412"/>
        <end position="467"/>
    </location>
</feature>
<protein>
    <recommendedName>
        <fullName evidence="6">DEK-C domain-containing protein</fullName>
    </recommendedName>
</protein>
<accession>A0ABU6Z4D0</accession>
<evidence type="ECO:0000256" key="2">
    <source>
        <dbReference type="ARBA" id="ARBA00022853"/>
    </source>
</evidence>
<dbReference type="Proteomes" id="UP001341840">
    <property type="component" value="Unassembled WGS sequence"/>
</dbReference>
<comment type="subcellular location">
    <subcellularLocation>
        <location evidence="1">Nucleus</location>
    </subcellularLocation>
</comment>
<reference evidence="7 8" key="1">
    <citation type="journal article" date="2023" name="Plants (Basel)">
        <title>Bridging the Gap: Combining Genomics and Transcriptomics Approaches to Understand Stylosanthes scabra, an Orphan Legume from the Brazilian Caatinga.</title>
        <authorList>
            <person name="Ferreira-Neto J.R.C."/>
            <person name="da Silva M.D."/>
            <person name="Binneck E."/>
            <person name="de Melo N.F."/>
            <person name="da Silva R.H."/>
            <person name="de Melo A.L.T.M."/>
            <person name="Pandolfi V."/>
            <person name="Bustamante F.O."/>
            <person name="Brasileiro-Vidal A.C."/>
            <person name="Benko-Iseppon A.M."/>
        </authorList>
    </citation>
    <scope>NUCLEOTIDE SEQUENCE [LARGE SCALE GENOMIC DNA]</scope>
    <source>
        <tissue evidence="7">Leaves</tissue>
    </source>
</reference>
<comment type="caution">
    <text evidence="7">The sequence shown here is derived from an EMBL/GenBank/DDBJ whole genome shotgun (WGS) entry which is preliminary data.</text>
</comment>
<evidence type="ECO:0000313" key="8">
    <source>
        <dbReference type="Proteomes" id="UP001341840"/>
    </source>
</evidence>
<feature type="compositionally biased region" description="Acidic residues" evidence="5">
    <location>
        <begin position="470"/>
        <end position="490"/>
    </location>
</feature>
<gene>
    <name evidence="7" type="ORF">PIB30_009516</name>
</gene>
<feature type="compositionally biased region" description="Acidic residues" evidence="5">
    <location>
        <begin position="328"/>
        <end position="337"/>
    </location>
</feature>
<feature type="compositionally biased region" description="Basic residues" evidence="5">
    <location>
        <begin position="280"/>
        <end position="292"/>
    </location>
</feature>
<feature type="compositionally biased region" description="Acidic residues" evidence="5">
    <location>
        <begin position="56"/>
        <end position="85"/>
    </location>
</feature>
<feature type="compositionally biased region" description="Basic and acidic residues" evidence="5">
    <location>
        <begin position="381"/>
        <end position="406"/>
    </location>
</feature>
<evidence type="ECO:0000256" key="5">
    <source>
        <dbReference type="SAM" id="MobiDB-lite"/>
    </source>
</evidence>
<feature type="region of interest" description="Disordered" evidence="5">
    <location>
        <begin position="1"/>
        <end position="130"/>
    </location>
</feature>
<dbReference type="PANTHER" id="PTHR13468:SF1">
    <property type="entry name" value="PROTEIN DEK"/>
    <property type="match status" value="1"/>
</dbReference>
<dbReference type="InterPro" id="IPR044198">
    <property type="entry name" value="DEK"/>
</dbReference>
<feature type="compositionally biased region" description="Basic residues" evidence="5">
    <location>
        <begin position="258"/>
        <end position="268"/>
    </location>
</feature>
<name>A0ABU6Z4D0_9FABA</name>
<organism evidence="7 8">
    <name type="scientific">Stylosanthes scabra</name>
    <dbReference type="NCBI Taxonomy" id="79078"/>
    <lineage>
        <taxon>Eukaryota</taxon>
        <taxon>Viridiplantae</taxon>
        <taxon>Streptophyta</taxon>
        <taxon>Embryophyta</taxon>
        <taxon>Tracheophyta</taxon>
        <taxon>Spermatophyta</taxon>
        <taxon>Magnoliopsida</taxon>
        <taxon>eudicotyledons</taxon>
        <taxon>Gunneridae</taxon>
        <taxon>Pentapetalae</taxon>
        <taxon>rosids</taxon>
        <taxon>fabids</taxon>
        <taxon>Fabales</taxon>
        <taxon>Fabaceae</taxon>
        <taxon>Papilionoideae</taxon>
        <taxon>50 kb inversion clade</taxon>
        <taxon>dalbergioids sensu lato</taxon>
        <taxon>Dalbergieae</taxon>
        <taxon>Pterocarpus clade</taxon>
        <taxon>Stylosanthes</taxon>
    </lineage>
</organism>
<dbReference type="Pfam" id="PF08766">
    <property type="entry name" value="DEK_C"/>
    <property type="match status" value="1"/>
</dbReference>